<evidence type="ECO:0000256" key="1">
    <source>
        <dbReference type="ARBA" id="ARBA00022908"/>
    </source>
</evidence>
<evidence type="ECO:0000256" key="4">
    <source>
        <dbReference type="PIRSR" id="PIRSR606118-50"/>
    </source>
</evidence>
<dbReference type="Gene3D" id="3.40.50.1390">
    <property type="entry name" value="Resolvase, N-terminal catalytic domain"/>
    <property type="match status" value="1"/>
</dbReference>
<dbReference type="SMART" id="SM00857">
    <property type="entry name" value="Resolvase"/>
    <property type="match status" value="1"/>
</dbReference>
<evidence type="ECO:0000256" key="5">
    <source>
        <dbReference type="PROSITE-ProRule" id="PRU10137"/>
    </source>
</evidence>
<keyword evidence="2" id="KW-0238">DNA-binding</keyword>
<feature type="compositionally biased region" description="Basic and acidic residues" evidence="6">
    <location>
        <begin position="163"/>
        <end position="172"/>
    </location>
</feature>
<keyword evidence="3" id="KW-0233">DNA recombination</keyword>
<evidence type="ECO:0000313" key="9">
    <source>
        <dbReference type="Proteomes" id="UP000244496"/>
    </source>
</evidence>
<dbReference type="Proteomes" id="UP000244496">
    <property type="component" value="Chromosome"/>
</dbReference>
<evidence type="ECO:0000256" key="2">
    <source>
        <dbReference type="ARBA" id="ARBA00023125"/>
    </source>
</evidence>
<dbReference type="Pfam" id="PF00239">
    <property type="entry name" value="Resolvase"/>
    <property type="match status" value="1"/>
</dbReference>
<dbReference type="GO" id="GO:0015074">
    <property type="term" value="P:DNA integration"/>
    <property type="evidence" value="ECO:0007669"/>
    <property type="project" value="UniProtKB-KW"/>
</dbReference>
<evidence type="ECO:0000256" key="6">
    <source>
        <dbReference type="SAM" id="MobiDB-lite"/>
    </source>
</evidence>
<organism evidence="8 9">
    <name type="scientific">Paragemmobacter aquarius</name>
    <dbReference type="NCBI Taxonomy" id="2169400"/>
    <lineage>
        <taxon>Bacteria</taxon>
        <taxon>Pseudomonadati</taxon>
        <taxon>Pseudomonadota</taxon>
        <taxon>Alphaproteobacteria</taxon>
        <taxon>Rhodobacterales</taxon>
        <taxon>Paracoccaceae</taxon>
        <taxon>Paragemmobacter</taxon>
    </lineage>
</organism>
<feature type="active site" description="O-(5'-phospho-DNA)-serine intermediate" evidence="4 5">
    <location>
        <position position="49"/>
    </location>
</feature>
<dbReference type="InterPro" id="IPR050639">
    <property type="entry name" value="SSR_resolvase"/>
</dbReference>
<keyword evidence="1" id="KW-0229">DNA integration</keyword>
<name>A0A2S0UIG1_9RHOB</name>
<dbReference type="EMBL" id="CP028918">
    <property type="protein sequence ID" value="AWB47599.1"/>
    <property type="molecule type" value="Genomic_DNA"/>
</dbReference>
<dbReference type="PROSITE" id="PS51736">
    <property type="entry name" value="RECOMBINASES_3"/>
    <property type="match status" value="1"/>
</dbReference>
<dbReference type="AlphaFoldDB" id="A0A2S0UIG1"/>
<gene>
    <name evidence="8" type="ORF">HYN69_02940</name>
</gene>
<dbReference type="PANTHER" id="PTHR30461:SF2">
    <property type="entry name" value="SERINE RECOMBINASE PINE-RELATED"/>
    <property type="match status" value="1"/>
</dbReference>
<feature type="region of interest" description="Disordered" evidence="6">
    <location>
        <begin position="163"/>
        <end position="184"/>
    </location>
</feature>
<dbReference type="InterPro" id="IPR006119">
    <property type="entry name" value="Resolv_N"/>
</dbReference>
<dbReference type="CDD" id="cd00338">
    <property type="entry name" value="Ser_Recombinase"/>
    <property type="match status" value="1"/>
</dbReference>
<evidence type="ECO:0000313" key="8">
    <source>
        <dbReference type="EMBL" id="AWB47599.1"/>
    </source>
</evidence>
<dbReference type="InterPro" id="IPR036162">
    <property type="entry name" value="Resolvase-like_N_sf"/>
</dbReference>
<dbReference type="KEGG" id="geh:HYN69_02940"/>
<reference evidence="8 9" key="1">
    <citation type="submission" date="2018-04" db="EMBL/GenBank/DDBJ databases">
        <title>Genome sequencing of Gemmobacter.</title>
        <authorList>
            <person name="Yi H."/>
            <person name="Baek M.-G."/>
        </authorList>
    </citation>
    <scope>NUCLEOTIDE SEQUENCE [LARGE SCALE GENOMIC DNA]</scope>
    <source>
        <strain evidence="8 9">HYN0069</strain>
    </source>
</reference>
<feature type="compositionally biased region" description="Basic residues" evidence="6">
    <location>
        <begin position="173"/>
        <end position="182"/>
    </location>
</feature>
<feature type="domain" description="Resolvase/invertase-type recombinase catalytic" evidence="7">
    <location>
        <begin position="41"/>
        <end position="185"/>
    </location>
</feature>
<dbReference type="PANTHER" id="PTHR30461">
    <property type="entry name" value="DNA-INVERTASE FROM LAMBDOID PROPHAGE"/>
    <property type="match status" value="1"/>
</dbReference>
<evidence type="ECO:0000259" key="7">
    <source>
        <dbReference type="PROSITE" id="PS51736"/>
    </source>
</evidence>
<accession>A0A2S0UIG1</accession>
<keyword evidence="9" id="KW-1185">Reference proteome</keyword>
<proteinExistence type="predicted"/>
<dbReference type="GO" id="GO:0003677">
    <property type="term" value="F:DNA binding"/>
    <property type="evidence" value="ECO:0007669"/>
    <property type="project" value="UniProtKB-KW"/>
</dbReference>
<protein>
    <recommendedName>
        <fullName evidence="7">Resolvase/invertase-type recombinase catalytic domain-containing protein</fullName>
    </recommendedName>
</protein>
<dbReference type="GO" id="GO:0000150">
    <property type="term" value="F:DNA strand exchange activity"/>
    <property type="evidence" value="ECO:0007669"/>
    <property type="project" value="InterPro"/>
</dbReference>
<dbReference type="SUPFAM" id="SSF53041">
    <property type="entry name" value="Resolvase-like"/>
    <property type="match status" value="1"/>
</dbReference>
<evidence type="ECO:0000256" key="3">
    <source>
        <dbReference type="ARBA" id="ARBA00023172"/>
    </source>
</evidence>
<dbReference type="InterPro" id="IPR006118">
    <property type="entry name" value="Recombinase_CS"/>
</dbReference>
<sequence length="280" mass="30472">MARLRLGLPFCPSLVRPIMTTTKGAAGMAKTKASAKTGPKAIAGYVRVSTEAQGNQGFSLDSQAEAIRNYAEKSGLPLVDIFLDVATGAGSESIIDRRGLRNALQACRDFDAVLVVWDWSRLSRHAASTSELRDLLPASDRIVSLKEGEKFRADTEAARIAKAEHERDEISRRTKAGMKRKKDQGAVFGNPDINAVQPKGAAAFKAKADAMVREIVELLRAHPEHSALTRAEVADQLNAKGSRTLHGQLWTAGRVTVQLRKARQLLDEDTVETLPTFGIF</sequence>
<dbReference type="PROSITE" id="PS00397">
    <property type="entry name" value="RECOMBINASES_1"/>
    <property type="match status" value="1"/>
</dbReference>